<evidence type="ECO:0000313" key="12">
    <source>
        <dbReference type="Proteomes" id="UP001209257"/>
    </source>
</evidence>
<reference evidence="12" key="1">
    <citation type="submission" date="2023-07" db="EMBL/GenBank/DDBJ databases">
        <title>Study on multiphase classification of strain Alteromonas salexigens isolated from the Yellow Sea.</title>
        <authorList>
            <person name="Sun L."/>
        </authorList>
    </citation>
    <scope>NUCLEOTIDE SEQUENCE [LARGE SCALE GENOMIC DNA]</scope>
    <source>
        <strain evidence="12">ASW11-19</strain>
    </source>
</reference>
<dbReference type="EMBL" id="JAOTJC010000006">
    <property type="protein sequence ID" value="MCU7554087.1"/>
    <property type="molecule type" value="Genomic_DNA"/>
</dbReference>
<dbReference type="CDD" id="cd16325">
    <property type="entry name" value="LolA"/>
    <property type="match status" value="1"/>
</dbReference>
<comment type="function">
    <text evidence="10">Participates in the translocation of lipoproteins from the inner membrane to the outer membrane. Only forms a complex with a lipoprotein if the residue after the N-terminal Cys is not an aspartate (The Asp acts as a targeting signal to indicate that the lipoprotein should stay in the inner membrane).</text>
</comment>
<evidence type="ECO:0000256" key="1">
    <source>
        <dbReference type="ARBA" id="ARBA00004418"/>
    </source>
</evidence>
<dbReference type="Gene3D" id="2.50.20.10">
    <property type="entry name" value="Lipoprotein localisation LolA/LolB/LppX"/>
    <property type="match status" value="1"/>
</dbReference>
<evidence type="ECO:0000256" key="2">
    <source>
        <dbReference type="ARBA" id="ARBA00007615"/>
    </source>
</evidence>
<organism evidence="11 12">
    <name type="scientific">Alteromonas salexigens</name>
    <dbReference type="NCBI Taxonomy" id="2982530"/>
    <lineage>
        <taxon>Bacteria</taxon>
        <taxon>Pseudomonadati</taxon>
        <taxon>Pseudomonadota</taxon>
        <taxon>Gammaproteobacteria</taxon>
        <taxon>Alteromonadales</taxon>
        <taxon>Alteromonadaceae</taxon>
        <taxon>Alteromonas/Salinimonas group</taxon>
        <taxon>Alteromonas</taxon>
    </lineage>
</organism>
<keyword evidence="6 10" id="KW-0732">Signal</keyword>
<dbReference type="Proteomes" id="UP001209257">
    <property type="component" value="Unassembled WGS sequence"/>
</dbReference>
<evidence type="ECO:0000256" key="7">
    <source>
        <dbReference type="ARBA" id="ARBA00022764"/>
    </source>
</evidence>
<keyword evidence="11" id="KW-0449">Lipoprotein</keyword>
<comment type="subcellular location">
    <subcellularLocation>
        <location evidence="1 10">Periplasm</location>
    </subcellularLocation>
</comment>
<evidence type="ECO:0000256" key="6">
    <source>
        <dbReference type="ARBA" id="ARBA00022729"/>
    </source>
</evidence>
<feature type="chain" id="PRO_5044902803" description="Outer-membrane lipoprotein carrier protein" evidence="10">
    <location>
        <begin position="23"/>
        <end position="207"/>
    </location>
</feature>
<gene>
    <name evidence="10 11" type="primary">lolA</name>
    <name evidence="11" type="ORF">OCL06_05690</name>
</gene>
<sequence length="207" mass="23187" precursor="true">MMMKTLSFSMAFLLTFTMPAFAGDTPKADLKALLADMQHYSADFTQTVTDESQEVVHEAKGTLTMTRPDKLRWETTLPDETLLIADGEAVWNIDTFVEQVTIIDQASAVADNPVILLTSQDDETWQQFNVAHGDDNQHFIVKPLSEDGQIRSLSLTFDTGTLRSLSMHDAQSQTSRLVFDNIDTSTAPEMALFEVNVPDTYMIDDQR</sequence>
<evidence type="ECO:0000256" key="4">
    <source>
        <dbReference type="ARBA" id="ARBA00014035"/>
    </source>
</evidence>
<evidence type="ECO:0000313" key="11">
    <source>
        <dbReference type="EMBL" id="MCU7554087.1"/>
    </source>
</evidence>
<evidence type="ECO:0000256" key="3">
    <source>
        <dbReference type="ARBA" id="ARBA00011245"/>
    </source>
</evidence>
<comment type="subunit">
    <text evidence="3 10">Monomer.</text>
</comment>
<evidence type="ECO:0000256" key="9">
    <source>
        <dbReference type="ARBA" id="ARBA00023186"/>
    </source>
</evidence>
<dbReference type="InterPro" id="IPR004564">
    <property type="entry name" value="OM_lipoprot_carrier_LolA-like"/>
</dbReference>
<accession>A0ABT2VMK7</accession>
<dbReference type="NCBIfam" id="TIGR00547">
    <property type="entry name" value="lolA"/>
    <property type="match status" value="1"/>
</dbReference>
<dbReference type="Pfam" id="PF03548">
    <property type="entry name" value="LolA"/>
    <property type="match status" value="1"/>
</dbReference>
<evidence type="ECO:0000256" key="10">
    <source>
        <dbReference type="HAMAP-Rule" id="MF_00240"/>
    </source>
</evidence>
<dbReference type="SUPFAM" id="SSF89392">
    <property type="entry name" value="Prokaryotic lipoproteins and lipoprotein localization factors"/>
    <property type="match status" value="1"/>
</dbReference>
<dbReference type="PANTHER" id="PTHR35869:SF1">
    <property type="entry name" value="OUTER-MEMBRANE LIPOPROTEIN CARRIER PROTEIN"/>
    <property type="match status" value="1"/>
</dbReference>
<comment type="similarity">
    <text evidence="2 10">Belongs to the LolA family.</text>
</comment>
<evidence type="ECO:0000256" key="8">
    <source>
        <dbReference type="ARBA" id="ARBA00022927"/>
    </source>
</evidence>
<comment type="caution">
    <text evidence="11">The sequence shown here is derived from an EMBL/GenBank/DDBJ whole genome shotgun (WGS) entry which is preliminary data.</text>
</comment>
<keyword evidence="9 10" id="KW-0143">Chaperone</keyword>
<keyword evidence="12" id="KW-1185">Reference proteome</keyword>
<keyword evidence="7 10" id="KW-0574">Periplasm</keyword>
<keyword evidence="8 10" id="KW-0653">Protein transport</keyword>
<evidence type="ECO:0000256" key="5">
    <source>
        <dbReference type="ARBA" id="ARBA00022448"/>
    </source>
</evidence>
<dbReference type="InterPro" id="IPR018323">
    <property type="entry name" value="OM_lipoprot_carrier_LolA_Pbac"/>
</dbReference>
<dbReference type="InterPro" id="IPR029046">
    <property type="entry name" value="LolA/LolB/LppX"/>
</dbReference>
<dbReference type="PANTHER" id="PTHR35869">
    <property type="entry name" value="OUTER-MEMBRANE LIPOPROTEIN CARRIER PROTEIN"/>
    <property type="match status" value="1"/>
</dbReference>
<protein>
    <recommendedName>
        <fullName evidence="4 10">Outer-membrane lipoprotein carrier protein</fullName>
    </recommendedName>
</protein>
<name>A0ABT2VMK7_9ALTE</name>
<keyword evidence="5 10" id="KW-0813">Transport</keyword>
<dbReference type="HAMAP" id="MF_00240">
    <property type="entry name" value="LolA"/>
    <property type="match status" value="1"/>
</dbReference>
<proteinExistence type="inferred from homology"/>
<feature type="signal peptide" evidence="10">
    <location>
        <begin position="1"/>
        <end position="22"/>
    </location>
</feature>